<evidence type="ECO:0000313" key="3">
    <source>
        <dbReference type="Proteomes" id="UP000236416"/>
    </source>
</evidence>
<sequence>MNWTQGVKAVLGAFIGVRQGDAARQDQSLKPWQLIVTALLLMLALIVALLLLVSWVTR</sequence>
<dbReference type="InterPro" id="IPR021344">
    <property type="entry name" value="DUF2970"/>
</dbReference>
<evidence type="ECO:0008006" key="4">
    <source>
        <dbReference type="Google" id="ProtNLM"/>
    </source>
</evidence>
<dbReference type="Proteomes" id="UP000236416">
    <property type="component" value="Unassembled WGS sequence"/>
</dbReference>
<dbReference type="Pfam" id="PF11174">
    <property type="entry name" value="DUF2970"/>
    <property type="match status" value="1"/>
</dbReference>
<feature type="transmembrane region" description="Helical" evidence="1">
    <location>
        <begin position="32"/>
        <end position="56"/>
    </location>
</feature>
<comment type="caution">
    <text evidence="2">The sequence shown here is derived from an EMBL/GenBank/DDBJ whole genome shotgun (WGS) entry which is preliminary data.</text>
</comment>
<dbReference type="RefSeq" id="WP_103321330.1">
    <property type="nucleotide sequence ID" value="NZ_PPTF01000073.1"/>
</dbReference>
<dbReference type="AlphaFoldDB" id="A0A2K4MKN5"/>
<keyword evidence="1" id="KW-0812">Transmembrane</keyword>
<evidence type="ECO:0000256" key="1">
    <source>
        <dbReference type="SAM" id="Phobius"/>
    </source>
</evidence>
<proteinExistence type="predicted"/>
<keyword evidence="3" id="KW-1185">Reference proteome</keyword>
<dbReference type="EMBL" id="PPTF01000073">
    <property type="protein sequence ID" value="POA97569.1"/>
    <property type="molecule type" value="Genomic_DNA"/>
</dbReference>
<name>A0A2K4MKN5_9NEIS</name>
<organism evidence="2 3">
    <name type="scientific">Chromobacterium sinusclupearum</name>
    <dbReference type="NCBI Taxonomy" id="2077146"/>
    <lineage>
        <taxon>Bacteria</taxon>
        <taxon>Pseudomonadati</taxon>
        <taxon>Pseudomonadota</taxon>
        <taxon>Betaproteobacteria</taxon>
        <taxon>Neisseriales</taxon>
        <taxon>Chromobacteriaceae</taxon>
        <taxon>Chromobacterium</taxon>
    </lineage>
</organism>
<evidence type="ECO:0000313" key="2">
    <source>
        <dbReference type="EMBL" id="POA97569.1"/>
    </source>
</evidence>
<reference evidence="2 3" key="1">
    <citation type="submission" date="2018-01" db="EMBL/GenBank/DDBJ databases">
        <title>Genomic Sequence of Chromobacterium MWU13-2610 from wild cranberry bogs within the Cape Cod National Seashore.</title>
        <authorList>
            <person name="O'Hara-Hanley K."/>
            <person name="Soby S."/>
            <person name="Harrison A."/>
        </authorList>
    </citation>
    <scope>NUCLEOTIDE SEQUENCE [LARGE SCALE GENOMIC DNA]</scope>
    <source>
        <strain evidence="2 3">MWU13-2610</strain>
    </source>
</reference>
<keyword evidence="1" id="KW-0472">Membrane</keyword>
<keyword evidence="1" id="KW-1133">Transmembrane helix</keyword>
<accession>A0A2K4MKN5</accession>
<protein>
    <recommendedName>
        <fullName evidence="4">DUF2970 domain-containing protein</fullName>
    </recommendedName>
</protein>
<gene>
    <name evidence="2" type="ORF">C2134_17235</name>
</gene>